<dbReference type="InterPro" id="IPR019618">
    <property type="entry name" value="Spore_germination_GerPA"/>
</dbReference>
<name>A0ABT0W6T5_9BACI</name>
<comment type="similarity">
    <text evidence="1">Belongs to the GerPA/GerPF family.</text>
</comment>
<reference evidence="2 3" key="1">
    <citation type="submission" date="2022-06" db="EMBL/GenBank/DDBJ databases">
        <authorList>
            <person name="Jeon C.O."/>
        </authorList>
    </citation>
    <scope>NUCLEOTIDE SEQUENCE [LARGE SCALE GENOMIC DNA]</scope>
    <source>
        <strain evidence="2 3">KCTC 13943</strain>
    </source>
</reference>
<sequence>MPAFTGPVTIINVGVAAIIEFGDSVFISPKFATKTNVGSGSSNTGTQIIVNSGFSSTDAVQSALNDQPIVRDN</sequence>
<dbReference type="Proteomes" id="UP001523262">
    <property type="component" value="Unassembled WGS sequence"/>
</dbReference>
<evidence type="ECO:0000313" key="2">
    <source>
        <dbReference type="EMBL" id="MCM2531800.1"/>
    </source>
</evidence>
<keyword evidence="3" id="KW-1185">Reference proteome</keyword>
<organism evidence="2 3">
    <name type="scientific">Neobacillus pocheonensis</name>
    <dbReference type="NCBI Taxonomy" id="363869"/>
    <lineage>
        <taxon>Bacteria</taxon>
        <taxon>Bacillati</taxon>
        <taxon>Bacillota</taxon>
        <taxon>Bacilli</taxon>
        <taxon>Bacillales</taxon>
        <taxon>Bacillaceae</taxon>
        <taxon>Neobacillus</taxon>
    </lineage>
</organism>
<protein>
    <submittedName>
        <fullName evidence="2">Spore germination protein</fullName>
    </submittedName>
</protein>
<evidence type="ECO:0000256" key="1">
    <source>
        <dbReference type="ARBA" id="ARBA00008103"/>
    </source>
</evidence>
<accession>A0ABT0W6T5</accession>
<dbReference type="EMBL" id="JAMQCR010000001">
    <property type="protein sequence ID" value="MCM2531800.1"/>
    <property type="molecule type" value="Genomic_DNA"/>
</dbReference>
<dbReference type="PANTHER" id="PTHR37808">
    <property type="entry name" value="SPORE GERMINATION PROTEIN-LIKE PROTEIN YDZR-RELATED"/>
    <property type="match status" value="1"/>
</dbReference>
<dbReference type="PANTHER" id="PTHR37808:SF1">
    <property type="entry name" value="SPORE GERMINATION PROTEIN-LIKE PROTEIN YDZR"/>
    <property type="match status" value="1"/>
</dbReference>
<evidence type="ECO:0000313" key="3">
    <source>
        <dbReference type="Proteomes" id="UP001523262"/>
    </source>
</evidence>
<gene>
    <name evidence="2" type="ORF">NDK43_04575</name>
</gene>
<proteinExistence type="inferred from homology"/>
<dbReference type="Pfam" id="PF10676">
    <property type="entry name" value="gerPA"/>
    <property type="match status" value="1"/>
</dbReference>
<comment type="caution">
    <text evidence="2">The sequence shown here is derived from an EMBL/GenBank/DDBJ whole genome shotgun (WGS) entry which is preliminary data.</text>
</comment>